<evidence type="ECO:0000256" key="7">
    <source>
        <dbReference type="ARBA" id="ARBA00022490"/>
    </source>
</evidence>
<sequence length="178" mass="19216">MKPEVEQLLRSRIRLIQDWPIPGVKFQDLTGLMADGQAFSAVVAEMNNELTDQHIDEVVGIEARGFPYGAALAVSRGAGFITARKPGKLPPEVFALEYELEYGTATLELHQDALGEGRRVVIVDDVLATGGTAGACIDLVRQTGAEVVALVVILEIGFLKGRERCDERGVTVISLLKS</sequence>
<dbReference type="PANTHER" id="PTHR32315">
    <property type="entry name" value="ADENINE PHOSPHORIBOSYLTRANSFERASE"/>
    <property type="match status" value="1"/>
</dbReference>
<evidence type="ECO:0000256" key="1">
    <source>
        <dbReference type="ARBA" id="ARBA00000868"/>
    </source>
</evidence>
<dbReference type="NCBIfam" id="NF002636">
    <property type="entry name" value="PRK02304.1-5"/>
    <property type="match status" value="1"/>
</dbReference>
<gene>
    <name evidence="12" type="ORF">UFOPK3495_00893</name>
    <name evidence="13" type="ORF">UFOPK4237_00732</name>
</gene>
<dbReference type="GO" id="GO:0044209">
    <property type="term" value="P:AMP salvage"/>
    <property type="evidence" value="ECO:0007669"/>
    <property type="project" value="UniProtKB-UniPathway"/>
</dbReference>
<evidence type="ECO:0000259" key="11">
    <source>
        <dbReference type="Pfam" id="PF00156"/>
    </source>
</evidence>
<evidence type="ECO:0000256" key="9">
    <source>
        <dbReference type="ARBA" id="ARBA00022679"/>
    </source>
</evidence>
<evidence type="ECO:0000256" key="8">
    <source>
        <dbReference type="ARBA" id="ARBA00022676"/>
    </source>
</evidence>
<dbReference type="EC" id="2.4.2.7" evidence="6"/>
<dbReference type="EMBL" id="CAFBMC010000042">
    <property type="protein sequence ID" value="CAB4899745.1"/>
    <property type="molecule type" value="Genomic_DNA"/>
</dbReference>
<dbReference type="Gene3D" id="3.40.50.2020">
    <property type="match status" value="1"/>
</dbReference>
<evidence type="ECO:0000313" key="12">
    <source>
        <dbReference type="EMBL" id="CAB4899745.1"/>
    </source>
</evidence>
<dbReference type="HAMAP" id="MF_00004">
    <property type="entry name" value="Aden_phosphoribosyltr"/>
    <property type="match status" value="1"/>
</dbReference>
<protein>
    <recommendedName>
        <fullName evidence="6">adenine phosphoribosyltransferase</fullName>
        <ecNumber evidence="6">2.4.2.7</ecNumber>
    </recommendedName>
</protein>
<evidence type="ECO:0000256" key="6">
    <source>
        <dbReference type="ARBA" id="ARBA00011893"/>
    </source>
</evidence>
<dbReference type="NCBIfam" id="NF002634">
    <property type="entry name" value="PRK02304.1-3"/>
    <property type="match status" value="1"/>
</dbReference>
<keyword evidence="9" id="KW-0808">Transferase</keyword>
<dbReference type="InterPro" id="IPR000836">
    <property type="entry name" value="PRTase_dom"/>
</dbReference>
<dbReference type="GO" id="GO:0006168">
    <property type="term" value="P:adenine salvage"/>
    <property type="evidence" value="ECO:0007669"/>
    <property type="project" value="InterPro"/>
</dbReference>
<dbReference type="CDD" id="cd06223">
    <property type="entry name" value="PRTases_typeI"/>
    <property type="match status" value="1"/>
</dbReference>
<dbReference type="FunFam" id="3.40.50.2020:FF:000021">
    <property type="entry name" value="Adenine phosphoribosyltransferase"/>
    <property type="match status" value="1"/>
</dbReference>
<dbReference type="EMBL" id="CAFBPZ010000039">
    <property type="protein sequence ID" value="CAB5037960.1"/>
    <property type="molecule type" value="Genomic_DNA"/>
</dbReference>
<dbReference type="InterPro" id="IPR005764">
    <property type="entry name" value="Ade_phspho_trans"/>
</dbReference>
<organism evidence="12">
    <name type="scientific">freshwater metagenome</name>
    <dbReference type="NCBI Taxonomy" id="449393"/>
    <lineage>
        <taxon>unclassified sequences</taxon>
        <taxon>metagenomes</taxon>
        <taxon>ecological metagenomes</taxon>
    </lineage>
</organism>
<reference evidence="12" key="1">
    <citation type="submission" date="2020-05" db="EMBL/GenBank/DDBJ databases">
        <authorList>
            <person name="Chiriac C."/>
            <person name="Salcher M."/>
            <person name="Ghai R."/>
            <person name="Kavagutti S V."/>
        </authorList>
    </citation>
    <scope>NUCLEOTIDE SEQUENCE</scope>
</reference>
<evidence type="ECO:0000256" key="3">
    <source>
        <dbReference type="ARBA" id="ARBA00004496"/>
    </source>
</evidence>
<comment type="subcellular location">
    <subcellularLocation>
        <location evidence="3">Cytoplasm</location>
    </subcellularLocation>
</comment>
<dbReference type="InterPro" id="IPR050054">
    <property type="entry name" value="UPRTase/APRTase"/>
</dbReference>
<dbReference type="GO" id="GO:0006166">
    <property type="term" value="P:purine ribonucleoside salvage"/>
    <property type="evidence" value="ECO:0007669"/>
    <property type="project" value="UniProtKB-KW"/>
</dbReference>
<dbReference type="InterPro" id="IPR029057">
    <property type="entry name" value="PRTase-like"/>
</dbReference>
<dbReference type="AlphaFoldDB" id="A0A6J7G365"/>
<comment type="pathway">
    <text evidence="4">Purine metabolism; AMP biosynthesis via salvage pathway; AMP from adenine: step 1/1.</text>
</comment>
<proteinExistence type="inferred from homology"/>
<accession>A0A6J7G365</accession>
<evidence type="ECO:0000256" key="10">
    <source>
        <dbReference type="ARBA" id="ARBA00022726"/>
    </source>
</evidence>
<dbReference type="SUPFAM" id="SSF53271">
    <property type="entry name" value="PRTase-like"/>
    <property type="match status" value="1"/>
</dbReference>
<dbReference type="Pfam" id="PF00156">
    <property type="entry name" value="Pribosyltran"/>
    <property type="match status" value="1"/>
</dbReference>
<feature type="domain" description="Phosphoribosyltransferase" evidence="11">
    <location>
        <begin position="42"/>
        <end position="155"/>
    </location>
</feature>
<keyword evidence="10" id="KW-0660">Purine salvage</keyword>
<comment type="catalytic activity">
    <reaction evidence="1">
        <text>AMP + diphosphate = 5-phospho-alpha-D-ribose 1-diphosphate + adenine</text>
        <dbReference type="Rhea" id="RHEA:16609"/>
        <dbReference type="ChEBI" id="CHEBI:16708"/>
        <dbReference type="ChEBI" id="CHEBI:33019"/>
        <dbReference type="ChEBI" id="CHEBI:58017"/>
        <dbReference type="ChEBI" id="CHEBI:456215"/>
        <dbReference type="EC" id="2.4.2.7"/>
    </reaction>
</comment>
<dbReference type="NCBIfam" id="TIGR01090">
    <property type="entry name" value="apt"/>
    <property type="match status" value="1"/>
</dbReference>
<comment type="similarity">
    <text evidence="5">Belongs to the purine/pyrimidine phosphoribosyltransferase family.</text>
</comment>
<evidence type="ECO:0000256" key="2">
    <source>
        <dbReference type="ARBA" id="ARBA00003968"/>
    </source>
</evidence>
<comment type="function">
    <text evidence="2">Catalyzes a salvage reaction resulting in the formation of AMP, that is energically less costly than de novo synthesis.</text>
</comment>
<dbReference type="GO" id="GO:0016208">
    <property type="term" value="F:AMP binding"/>
    <property type="evidence" value="ECO:0007669"/>
    <property type="project" value="TreeGrafter"/>
</dbReference>
<dbReference type="PANTHER" id="PTHR32315:SF3">
    <property type="entry name" value="ADENINE PHOSPHORIBOSYLTRANSFERASE"/>
    <property type="match status" value="1"/>
</dbReference>
<evidence type="ECO:0000256" key="4">
    <source>
        <dbReference type="ARBA" id="ARBA00004659"/>
    </source>
</evidence>
<evidence type="ECO:0000313" key="13">
    <source>
        <dbReference type="EMBL" id="CAB5037960.1"/>
    </source>
</evidence>
<name>A0A6J7G365_9ZZZZ</name>
<dbReference type="GO" id="GO:0002055">
    <property type="term" value="F:adenine binding"/>
    <property type="evidence" value="ECO:0007669"/>
    <property type="project" value="TreeGrafter"/>
</dbReference>
<evidence type="ECO:0000256" key="5">
    <source>
        <dbReference type="ARBA" id="ARBA00008391"/>
    </source>
</evidence>
<keyword evidence="8" id="KW-0328">Glycosyltransferase</keyword>
<dbReference type="GO" id="GO:0005737">
    <property type="term" value="C:cytoplasm"/>
    <property type="evidence" value="ECO:0007669"/>
    <property type="project" value="UniProtKB-SubCell"/>
</dbReference>
<dbReference type="UniPathway" id="UPA00588">
    <property type="reaction ID" value="UER00646"/>
</dbReference>
<keyword evidence="7" id="KW-0963">Cytoplasm</keyword>
<dbReference type="GO" id="GO:0003999">
    <property type="term" value="F:adenine phosphoribosyltransferase activity"/>
    <property type="evidence" value="ECO:0007669"/>
    <property type="project" value="UniProtKB-EC"/>
</dbReference>